<accession>A0ACB8ZPV0</accession>
<reference evidence="2" key="1">
    <citation type="journal article" date="2022" name="Mol. Ecol. Resour.">
        <title>The genomes of chicory, endive, great burdock and yacon provide insights into Asteraceae palaeo-polyploidization history and plant inulin production.</title>
        <authorList>
            <person name="Fan W."/>
            <person name="Wang S."/>
            <person name="Wang H."/>
            <person name="Wang A."/>
            <person name="Jiang F."/>
            <person name="Liu H."/>
            <person name="Zhao H."/>
            <person name="Xu D."/>
            <person name="Zhang Y."/>
        </authorList>
    </citation>
    <scope>NUCLEOTIDE SEQUENCE [LARGE SCALE GENOMIC DNA]</scope>
    <source>
        <strain evidence="2">cv. Punajuju</strain>
    </source>
</reference>
<evidence type="ECO:0000313" key="1">
    <source>
        <dbReference type="EMBL" id="KAI3699511.1"/>
    </source>
</evidence>
<proteinExistence type="predicted"/>
<evidence type="ECO:0000313" key="2">
    <source>
        <dbReference type="Proteomes" id="UP001055811"/>
    </source>
</evidence>
<keyword evidence="2" id="KW-1185">Reference proteome</keyword>
<name>A0ACB8ZPV0_CICIN</name>
<comment type="caution">
    <text evidence="1">The sequence shown here is derived from an EMBL/GenBank/DDBJ whole genome shotgun (WGS) entry which is preliminary data.</text>
</comment>
<organism evidence="1 2">
    <name type="scientific">Cichorium intybus</name>
    <name type="common">Chicory</name>
    <dbReference type="NCBI Taxonomy" id="13427"/>
    <lineage>
        <taxon>Eukaryota</taxon>
        <taxon>Viridiplantae</taxon>
        <taxon>Streptophyta</taxon>
        <taxon>Embryophyta</taxon>
        <taxon>Tracheophyta</taxon>
        <taxon>Spermatophyta</taxon>
        <taxon>Magnoliopsida</taxon>
        <taxon>eudicotyledons</taxon>
        <taxon>Gunneridae</taxon>
        <taxon>Pentapetalae</taxon>
        <taxon>asterids</taxon>
        <taxon>campanulids</taxon>
        <taxon>Asterales</taxon>
        <taxon>Asteraceae</taxon>
        <taxon>Cichorioideae</taxon>
        <taxon>Cichorieae</taxon>
        <taxon>Cichoriinae</taxon>
        <taxon>Cichorium</taxon>
    </lineage>
</organism>
<protein>
    <submittedName>
        <fullName evidence="1">Uncharacterized protein</fullName>
    </submittedName>
</protein>
<reference evidence="1 2" key="2">
    <citation type="journal article" date="2022" name="Mol. Ecol. Resour.">
        <title>The genomes of chicory, endive, great burdock and yacon provide insights into Asteraceae paleo-polyploidization history and plant inulin production.</title>
        <authorList>
            <person name="Fan W."/>
            <person name="Wang S."/>
            <person name="Wang H."/>
            <person name="Wang A."/>
            <person name="Jiang F."/>
            <person name="Liu H."/>
            <person name="Zhao H."/>
            <person name="Xu D."/>
            <person name="Zhang Y."/>
        </authorList>
    </citation>
    <scope>NUCLEOTIDE SEQUENCE [LARGE SCALE GENOMIC DNA]</scope>
    <source>
        <strain evidence="2">cv. Punajuju</strain>
        <tissue evidence="1">Leaves</tissue>
    </source>
</reference>
<gene>
    <name evidence="1" type="ORF">L2E82_43883</name>
</gene>
<sequence>MTLSISTRHSTRPTTSIGIPHDHLKKGIRIGSSSPTTFTIVTSTTIPPSSEHIVDKGNIVDQELSKEKKTKLQQEQWEKLRQINLIALGRTGNKHDLGQIAKTWNTDVTA</sequence>
<dbReference type="EMBL" id="CM042016">
    <property type="protein sequence ID" value="KAI3699511.1"/>
    <property type="molecule type" value="Genomic_DNA"/>
</dbReference>
<dbReference type="Proteomes" id="UP001055811">
    <property type="component" value="Linkage Group LG08"/>
</dbReference>